<gene>
    <name evidence="1" type="ORF">R3I93_019264</name>
</gene>
<proteinExistence type="predicted"/>
<sequence>MAFSVCVFVKCAHFRLCQPCVRMRTDGARVLRAAFPQTPSLISRETAHRSTLLSYTHTHTSGADLRQPTLFFWEQ</sequence>
<protein>
    <submittedName>
        <fullName evidence="1">Uncharacterized protein</fullName>
    </submittedName>
</protein>
<dbReference type="Proteomes" id="UP001364617">
    <property type="component" value="Unassembled WGS sequence"/>
</dbReference>
<dbReference type="EMBL" id="JAYKXH010000021">
    <property type="protein sequence ID" value="KAK7129569.1"/>
    <property type="molecule type" value="Genomic_DNA"/>
</dbReference>
<evidence type="ECO:0000313" key="1">
    <source>
        <dbReference type="EMBL" id="KAK7129569.1"/>
    </source>
</evidence>
<dbReference type="AlphaFoldDB" id="A0AAN9CGA6"/>
<reference evidence="1 2" key="1">
    <citation type="submission" date="2024-02" db="EMBL/GenBank/DDBJ databases">
        <title>Chromosome-level genome assembly of the Eurasian Minnow (Phoxinus phoxinus).</title>
        <authorList>
            <person name="Oriowo T.O."/>
            <person name="Martin S."/>
            <person name="Stange M."/>
            <person name="Chrysostomakis Y."/>
            <person name="Brown T."/>
            <person name="Winkler S."/>
            <person name="Kukowka S."/>
            <person name="Myers E.W."/>
            <person name="Bohne A."/>
        </authorList>
    </citation>
    <scope>NUCLEOTIDE SEQUENCE [LARGE SCALE GENOMIC DNA]</scope>
    <source>
        <strain evidence="1">ZFMK-TIS-60720</strain>
        <tissue evidence="1">Whole Organism</tissue>
    </source>
</reference>
<name>A0AAN9CGA6_9TELE</name>
<accession>A0AAN9CGA6</accession>
<comment type="caution">
    <text evidence="1">The sequence shown here is derived from an EMBL/GenBank/DDBJ whole genome shotgun (WGS) entry which is preliminary data.</text>
</comment>
<organism evidence="1 2">
    <name type="scientific">Phoxinus phoxinus</name>
    <name type="common">Eurasian minnow</name>
    <dbReference type="NCBI Taxonomy" id="58324"/>
    <lineage>
        <taxon>Eukaryota</taxon>
        <taxon>Metazoa</taxon>
        <taxon>Chordata</taxon>
        <taxon>Craniata</taxon>
        <taxon>Vertebrata</taxon>
        <taxon>Euteleostomi</taxon>
        <taxon>Actinopterygii</taxon>
        <taxon>Neopterygii</taxon>
        <taxon>Teleostei</taxon>
        <taxon>Ostariophysi</taxon>
        <taxon>Cypriniformes</taxon>
        <taxon>Leuciscidae</taxon>
        <taxon>Phoxininae</taxon>
        <taxon>Phoxinus</taxon>
    </lineage>
</organism>
<keyword evidence="2" id="KW-1185">Reference proteome</keyword>
<evidence type="ECO:0000313" key="2">
    <source>
        <dbReference type="Proteomes" id="UP001364617"/>
    </source>
</evidence>